<organism evidence="1 2">
    <name type="scientific">Daphnia galeata</name>
    <dbReference type="NCBI Taxonomy" id="27404"/>
    <lineage>
        <taxon>Eukaryota</taxon>
        <taxon>Metazoa</taxon>
        <taxon>Ecdysozoa</taxon>
        <taxon>Arthropoda</taxon>
        <taxon>Crustacea</taxon>
        <taxon>Branchiopoda</taxon>
        <taxon>Diplostraca</taxon>
        <taxon>Cladocera</taxon>
        <taxon>Anomopoda</taxon>
        <taxon>Daphniidae</taxon>
        <taxon>Daphnia</taxon>
    </lineage>
</organism>
<protein>
    <submittedName>
        <fullName evidence="1">Uncharacterized protein</fullName>
    </submittedName>
</protein>
<keyword evidence="2" id="KW-1185">Reference proteome</keyword>
<comment type="caution">
    <text evidence="1">The sequence shown here is derived from an EMBL/GenBank/DDBJ whole genome shotgun (WGS) entry which is preliminary data.</text>
</comment>
<dbReference type="AlphaFoldDB" id="A0A8J2RL59"/>
<sequence>MVFLLLSTQHWNDNIVVELFSMAMGGTTTTTTASCGDSRRQTLCTSSQQALGGENDRDDDDHYIYKISFYPRHVQQPITSNHQLTPSINYIEFGPGCQIYRDTFYFVLADSFVERERRVAYFAVLINRQVSSSSSTFEMPQVKCIQSLREICLQFVVRNIDLWCKQSTSDLISIGPKISNNPFDQFPRVILEEIIIFYQRTTQRKSNGNIVLQHLMTPRLVRVLLPCDQELLELAVVRSPQLKHLELRVELFHGIFDSFPKFENLEVLHLPSETEDNSLQVIGSYCTKLRLK</sequence>
<gene>
    <name evidence="1" type="ORF">DGAL_LOCUS4357</name>
</gene>
<proteinExistence type="predicted"/>
<evidence type="ECO:0000313" key="1">
    <source>
        <dbReference type="EMBL" id="CAH0101984.1"/>
    </source>
</evidence>
<name>A0A8J2RL59_9CRUS</name>
<dbReference type="EMBL" id="CAKKLH010000068">
    <property type="protein sequence ID" value="CAH0101984.1"/>
    <property type="molecule type" value="Genomic_DNA"/>
</dbReference>
<accession>A0A8J2RL59</accession>
<reference evidence="1" key="1">
    <citation type="submission" date="2021-11" db="EMBL/GenBank/DDBJ databases">
        <authorList>
            <person name="Schell T."/>
        </authorList>
    </citation>
    <scope>NUCLEOTIDE SEQUENCE</scope>
    <source>
        <strain evidence="1">M5</strain>
    </source>
</reference>
<dbReference type="Proteomes" id="UP000789390">
    <property type="component" value="Unassembled WGS sequence"/>
</dbReference>
<evidence type="ECO:0000313" key="2">
    <source>
        <dbReference type="Proteomes" id="UP000789390"/>
    </source>
</evidence>